<dbReference type="Proteomes" id="UP000681075">
    <property type="component" value="Unassembled WGS sequence"/>
</dbReference>
<dbReference type="AlphaFoldDB" id="A0A8S8XJQ5"/>
<feature type="transmembrane region" description="Helical" evidence="1">
    <location>
        <begin position="57"/>
        <end position="77"/>
    </location>
</feature>
<proteinExistence type="predicted"/>
<evidence type="ECO:0000313" key="3">
    <source>
        <dbReference type="Proteomes" id="UP000681075"/>
    </source>
</evidence>
<feature type="transmembrane region" description="Helical" evidence="1">
    <location>
        <begin position="21"/>
        <end position="37"/>
    </location>
</feature>
<reference evidence="2" key="1">
    <citation type="submission" date="2021-02" db="EMBL/GenBank/DDBJ databases">
        <title>Genome sequence of Rhodospirillales sp. strain TMPK1 isolated from soil.</title>
        <authorList>
            <person name="Nakai R."/>
            <person name="Kusada H."/>
            <person name="Tamaki H."/>
        </authorList>
    </citation>
    <scope>NUCLEOTIDE SEQUENCE</scope>
    <source>
        <strain evidence="2">TMPK1</strain>
    </source>
</reference>
<keyword evidence="3" id="KW-1185">Reference proteome</keyword>
<dbReference type="EMBL" id="BOPV01000001">
    <property type="protein sequence ID" value="GIL41425.1"/>
    <property type="molecule type" value="Genomic_DNA"/>
</dbReference>
<comment type="caution">
    <text evidence="2">The sequence shown here is derived from an EMBL/GenBank/DDBJ whole genome shotgun (WGS) entry which is preliminary data.</text>
</comment>
<keyword evidence="1" id="KW-1133">Transmembrane helix</keyword>
<organism evidence="2 3">
    <name type="scientific">Roseiterribacter gracilis</name>
    <dbReference type="NCBI Taxonomy" id="2812848"/>
    <lineage>
        <taxon>Bacteria</taxon>
        <taxon>Pseudomonadati</taxon>
        <taxon>Pseudomonadota</taxon>
        <taxon>Alphaproteobacteria</taxon>
        <taxon>Rhodospirillales</taxon>
        <taxon>Roseiterribacteraceae</taxon>
        <taxon>Roseiterribacter</taxon>
    </lineage>
</organism>
<name>A0A8S8XJQ5_9PROT</name>
<accession>A0A8S8XJQ5</accession>
<keyword evidence="1" id="KW-0472">Membrane</keyword>
<keyword evidence="1" id="KW-0812">Transmembrane</keyword>
<sequence length="163" mass="18233">MRLVRMDKRSFPYRPVDVAKPIALMLAVAAIPIWHGLTTGRGAWAMYQSAFDLGWRNGLAVMAVEAATVGLGVFMALTNGRIRVVGDSIEKRSFGFLSTVIPIDEIVEISKYDVMSGSRRIANIHVQGPSARIRFSSRIMRYEELMRVLRIRAPASAFTFEDQ</sequence>
<gene>
    <name evidence="2" type="ORF">TMPK1_36620</name>
</gene>
<protein>
    <submittedName>
        <fullName evidence="2">Uncharacterized protein</fullName>
    </submittedName>
</protein>
<evidence type="ECO:0000256" key="1">
    <source>
        <dbReference type="SAM" id="Phobius"/>
    </source>
</evidence>
<evidence type="ECO:0000313" key="2">
    <source>
        <dbReference type="EMBL" id="GIL41425.1"/>
    </source>
</evidence>